<proteinExistence type="predicted"/>
<evidence type="ECO:0000313" key="1">
    <source>
        <dbReference type="EMBL" id="CAB1459451.1"/>
    </source>
</evidence>
<dbReference type="EMBL" id="CADEAL010004433">
    <property type="protein sequence ID" value="CAB1459451.1"/>
    <property type="molecule type" value="Genomic_DNA"/>
</dbReference>
<dbReference type="Proteomes" id="UP001153269">
    <property type="component" value="Unassembled WGS sequence"/>
</dbReference>
<evidence type="ECO:0000313" key="2">
    <source>
        <dbReference type="Proteomes" id="UP001153269"/>
    </source>
</evidence>
<name>A0A9N7ZCZ7_PLEPL</name>
<protein>
    <submittedName>
        <fullName evidence="1">Uncharacterized protein</fullName>
    </submittedName>
</protein>
<comment type="caution">
    <text evidence="1">The sequence shown here is derived from an EMBL/GenBank/DDBJ whole genome shotgun (WGS) entry which is preliminary data.</text>
</comment>
<sequence length="124" mass="14374">MAPMEEFSTFMWMDLSEIPDWNDVEGCIRHLAEKGVAIDDAKCFDQSATDSEKHTEAFRKIRAVQKALRGAPERPGEGIPRQRRRSYLSVSVKTEKHKLAFRLILSTPTVQPMIAKVDGWWWRR</sequence>
<accession>A0A9N7ZCZ7</accession>
<keyword evidence="2" id="KW-1185">Reference proteome</keyword>
<organism evidence="1 2">
    <name type="scientific">Pleuronectes platessa</name>
    <name type="common">European plaice</name>
    <dbReference type="NCBI Taxonomy" id="8262"/>
    <lineage>
        <taxon>Eukaryota</taxon>
        <taxon>Metazoa</taxon>
        <taxon>Chordata</taxon>
        <taxon>Craniata</taxon>
        <taxon>Vertebrata</taxon>
        <taxon>Euteleostomi</taxon>
        <taxon>Actinopterygii</taxon>
        <taxon>Neopterygii</taxon>
        <taxon>Teleostei</taxon>
        <taxon>Neoteleostei</taxon>
        <taxon>Acanthomorphata</taxon>
        <taxon>Carangaria</taxon>
        <taxon>Pleuronectiformes</taxon>
        <taxon>Pleuronectoidei</taxon>
        <taxon>Pleuronectidae</taxon>
        <taxon>Pleuronectes</taxon>
    </lineage>
</organism>
<dbReference type="AlphaFoldDB" id="A0A9N7ZCZ7"/>
<gene>
    <name evidence="1" type="ORF">PLEPLA_LOCUS47288</name>
</gene>
<reference evidence="1" key="1">
    <citation type="submission" date="2020-03" db="EMBL/GenBank/DDBJ databases">
        <authorList>
            <person name="Weist P."/>
        </authorList>
    </citation>
    <scope>NUCLEOTIDE SEQUENCE</scope>
</reference>